<dbReference type="GO" id="GO:0004134">
    <property type="term" value="F:4-alpha-glucanotransferase activity"/>
    <property type="evidence" value="ECO:0007669"/>
    <property type="project" value="UniProtKB-EC"/>
</dbReference>
<dbReference type="PANTHER" id="PTHR32438">
    <property type="entry name" value="4-ALPHA-GLUCANOTRANSFERASE DPE1, CHLOROPLASTIC/AMYLOPLASTIC"/>
    <property type="match status" value="1"/>
</dbReference>
<dbReference type="Pfam" id="PF02446">
    <property type="entry name" value="Glyco_hydro_77"/>
    <property type="match status" value="2"/>
</dbReference>
<dbReference type="NCBIfam" id="TIGR00217">
    <property type="entry name" value="malQ"/>
    <property type="match status" value="1"/>
</dbReference>
<sequence>MRKAGVLLHPTSLPHGVIGDEVENFLDWMAQAGLTLWQMLPLTPPHADRSPYQAYSSFALNPALLPPAAAQATPDADELADFERREAFWLEDYALFVALRQQHADRAWCDWPEALRHREPEALQQARRVQADTLARLKKEQFLLQRRWQLIRQQARARGICLFGDVPIAVAYDSADVWARPQLFKLDADLQPTVVAGVPPDYFSREGQRWGNPHYNWELHQATDFAWWRQRMAAALRLFDLVRIDHFRGLQALWEIPAASPTAMEGRWVETPGRALLEALRQDFPAMPFVAEDLGLITPEVMQLRDDFGLAGLAVLQFGFDDSPDNPHRIGAQRPNCVVYTGTHDNNTSLGWFEELPAERQQQVLRQLPEEAGPMPWPLIVAALVSAADLAVVPLQDWLGLDGQHRMNVPGTCEGNWRWRFRAEQLDSILAGRIRRWLEQTGRLALKER</sequence>
<organism evidence="11 12">
    <name type="scientific">Desulfuromonas thiophila</name>
    <dbReference type="NCBI Taxonomy" id="57664"/>
    <lineage>
        <taxon>Bacteria</taxon>
        <taxon>Pseudomonadati</taxon>
        <taxon>Thermodesulfobacteriota</taxon>
        <taxon>Desulfuromonadia</taxon>
        <taxon>Desulfuromonadales</taxon>
        <taxon>Desulfuromonadaceae</taxon>
        <taxon>Desulfuromonas</taxon>
    </lineage>
</organism>
<evidence type="ECO:0000256" key="3">
    <source>
        <dbReference type="ARBA" id="ARBA00012560"/>
    </source>
</evidence>
<evidence type="ECO:0000313" key="11">
    <source>
        <dbReference type="EMBL" id="SDD89244.1"/>
    </source>
</evidence>
<evidence type="ECO:0000313" key="12">
    <source>
        <dbReference type="Proteomes" id="UP000243205"/>
    </source>
</evidence>
<evidence type="ECO:0000256" key="6">
    <source>
        <dbReference type="ARBA" id="ARBA00022679"/>
    </source>
</evidence>
<dbReference type="Proteomes" id="UP000243205">
    <property type="component" value="Unassembled WGS sequence"/>
</dbReference>
<keyword evidence="7 10" id="KW-0119">Carbohydrate metabolism</keyword>
<dbReference type="STRING" id="57664.SAMN05661003_10233"/>
<keyword evidence="6 10" id="KW-0808">Transferase</keyword>
<evidence type="ECO:0000256" key="7">
    <source>
        <dbReference type="ARBA" id="ARBA00023277"/>
    </source>
</evidence>
<gene>
    <name evidence="11" type="ORF">SAMN05661003_10233</name>
</gene>
<evidence type="ECO:0000256" key="4">
    <source>
        <dbReference type="ARBA" id="ARBA00020295"/>
    </source>
</evidence>
<dbReference type="EC" id="2.4.1.25" evidence="3 10"/>
<evidence type="ECO:0000256" key="1">
    <source>
        <dbReference type="ARBA" id="ARBA00000439"/>
    </source>
</evidence>
<protein>
    <recommendedName>
        <fullName evidence="4 10">4-alpha-glucanotransferase</fullName>
        <ecNumber evidence="3 10">2.4.1.25</ecNumber>
    </recommendedName>
    <alternativeName>
        <fullName evidence="8 10">Amylomaltase</fullName>
    </alternativeName>
    <alternativeName>
        <fullName evidence="9 10">Disproportionating enzyme</fullName>
    </alternativeName>
</protein>
<evidence type="ECO:0000256" key="5">
    <source>
        <dbReference type="ARBA" id="ARBA00022676"/>
    </source>
</evidence>
<dbReference type="GO" id="GO:0005975">
    <property type="term" value="P:carbohydrate metabolic process"/>
    <property type="evidence" value="ECO:0007669"/>
    <property type="project" value="InterPro"/>
</dbReference>
<dbReference type="InterPro" id="IPR003385">
    <property type="entry name" value="Glyco_hydro_77"/>
</dbReference>
<comment type="catalytic activity">
    <reaction evidence="1 10">
        <text>Transfers a segment of a (1-&gt;4)-alpha-D-glucan to a new position in an acceptor, which may be glucose or a (1-&gt;4)-alpha-D-glucan.</text>
        <dbReference type="EC" id="2.4.1.25"/>
    </reaction>
</comment>
<dbReference type="RefSeq" id="WP_171906280.1">
    <property type="nucleotide sequence ID" value="NZ_FNAQ01000002.1"/>
</dbReference>
<evidence type="ECO:0000256" key="8">
    <source>
        <dbReference type="ARBA" id="ARBA00031423"/>
    </source>
</evidence>
<dbReference type="InterPro" id="IPR017853">
    <property type="entry name" value="GH"/>
</dbReference>
<proteinExistence type="inferred from homology"/>
<dbReference type="AlphaFoldDB" id="A0A1G6YFI7"/>
<dbReference type="SUPFAM" id="SSF51445">
    <property type="entry name" value="(Trans)glycosidases"/>
    <property type="match status" value="1"/>
</dbReference>
<keyword evidence="5 10" id="KW-0328">Glycosyltransferase</keyword>
<keyword evidence="12" id="KW-1185">Reference proteome</keyword>
<comment type="similarity">
    <text evidence="2 10">Belongs to the disproportionating enzyme family.</text>
</comment>
<dbReference type="EMBL" id="FNAQ01000002">
    <property type="protein sequence ID" value="SDD89244.1"/>
    <property type="molecule type" value="Genomic_DNA"/>
</dbReference>
<dbReference type="PANTHER" id="PTHR32438:SF5">
    <property type="entry name" value="4-ALPHA-GLUCANOTRANSFERASE DPE1, CHLOROPLASTIC_AMYLOPLASTIC"/>
    <property type="match status" value="1"/>
</dbReference>
<reference evidence="12" key="1">
    <citation type="submission" date="2016-10" db="EMBL/GenBank/DDBJ databases">
        <authorList>
            <person name="Varghese N."/>
            <person name="Submissions S."/>
        </authorList>
    </citation>
    <scope>NUCLEOTIDE SEQUENCE [LARGE SCALE GENOMIC DNA]</scope>
    <source>
        <strain evidence="12">DSM 8987</strain>
    </source>
</reference>
<dbReference type="Gene3D" id="3.20.20.80">
    <property type="entry name" value="Glycosidases"/>
    <property type="match status" value="2"/>
</dbReference>
<accession>A0A1G6YFI7</accession>
<dbReference type="NCBIfam" id="NF011080">
    <property type="entry name" value="PRK14508.1-3"/>
    <property type="match status" value="1"/>
</dbReference>
<name>A0A1G6YFI7_9BACT</name>
<evidence type="ECO:0000256" key="2">
    <source>
        <dbReference type="ARBA" id="ARBA00005684"/>
    </source>
</evidence>
<evidence type="ECO:0000256" key="9">
    <source>
        <dbReference type="ARBA" id="ARBA00031501"/>
    </source>
</evidence>
<evidence type="ECO:0000256" key="10">
    <source>
        <dbReference type="RuleBase" id="RU361207"/>
    </source>
</evidence>